<dbReference type="SUPFAM" id="SSF57850">
    <property type="entry name" value="RING/U-box"/>
    <property type="match status" value="1"/>
</dbReference>
<evidence type="ECO:0000256" key="8">
    <source>
        <dbReference type="ARBA" id="ARBA00023015"/>
    </source>
</evidence>
<protein>
    <recommendedName>
        <fullName evidence="10">E3 ubiquitin-protein ligase Topors</fullName>
        <ecNumber evidence="2">2.3.2.27</ecNumber>
    </recommendedName>
    <alternativeName>
        <fullName evidence="11">RING-type E3 ubiquitin transferase Topors</fullName>
    </alternativeName>
    <alternativeName>
        <fullName evidence="13">SUMO1-protein E3 ligase Topors</fullName>
    </alternativeName>
    <alternativeName>
        <fullName evidence="12">Topoisomerase I-binding RING finger protein</fullName>
    </alternativeName>
    <alternativeName>
        <fullName evidence="14">Topoisomerase I-binding arginine/serine-rich protein</fullName>
    </alternativeName>
    <alternativeName>
        <fullName evidence="15">Tumor suppressor p53-binding protein 3</fullName>
    </alternativeName>
</protein>
<dbReference type="PROSITE" id="PS00518">
    <property type="entry name" value="ZF_RING_1"/>
    <property type="match status" value="1"/>
</dbReference>
<keyword evidence="8" id="KW-0805">Transcription regulation</keyword>
<evidence type="ECO:0000256" key="2">
    <source>
        <dbReference type="ARBA" id="ARBA00012483"/>
    </source>
</evidence>
<evidence type="ECO:0000256" key="13">
    <source>
        <dbReference type="ARBA" id="ARBA00079040"/>
    </source>
</evidence>
<dbReference type="PANTHER" id="PTHR46077">
    <property type="entry name" value="E3 UBIQUITIN-PROTEIN LIGASE TOPORS"/>
    <property type="match status" value="1"/>
</dbReference>
<dbReference type="GO" id="GO:0032391">
    <property type="term" value="C:photoreceptor connecting cilium"/>
    <property type="evidence" value="ECO:0007669"/>
    <property type="project" value="UniProtKB-ARBA"/>
</dbReference>
<dbReference type="GO" id="GO:0008270">
    <property type="term" value="F:zinc ion binding"/>
    <property type="evidence" value="ECO:0007669"/>
    <property type="project" value="UniProtKB-KW"/>
</dbReference>
<evidence type="ECO:0000256" key="3">
    <source>
        <dbReference type="ARBA" id="ARBA00022679"/>
    </source>
</evidence>
<evidence type="ECO:0000256" key="15">
    <source>
        <dbReference type="ARBA" id="ARBA00082108"/>
    </source>
</evidence>
<dbReference type="InterPro" id="IPR017907">
    <property type="entry name" value="Znf_RING_CS"/>
</dbReference>
<evidence type="ECO:0000256" key="16">
    <source>
        <dbReference type="PROSITE-ProRule" id="PRU00175"/>
    </source>
</evidence>
<dbReference type="Gene3D" id="3.30.40.10">
    <property type="entry name" value="Zinc/RING finger domain, C3HC4 (zinc finger)"/>
    <property type="match status" value="1"/>
</dbReference>
<keyword evidence="6" id="KW-0833">Ubl conjugation pathway</keyword>
<evidence type="ECO:0000256" key="9">
    <source>
        <dbReference type="ARBA" id="ARBA00023163"/>
    </source>
</evidence>
<reference evidence="19 20" key="1">
    <citation type="journal article" date="2023" name="J. Hered.">
        <title>Chromosome-level genome of the wood stork (Mycteria americana) provides insight into avian chromosome evolution.</title>
        <authorList>
            <person name="Flamio R. Jr."/>
            <person name="Ramstad K.M."/>
        </authorList>
    </citation>
    <scope>NUCLEOTIDE SEQUENCE [LARGE SCALE GENOMIC DNA]</scope>
    <source>
        <strain evidence="19">JAX WOST 10</strain>
    </source>
</reference>
<evidence type="ECO:0000256" key="4">
    <source>
        <dbReference type="ARBA" id="ARBA00022723"/>
    </source>
</evidence>
<dbReference type="FunFam" id="3.30.40.10:FF:000136">
    <property type="entry name" value="E3 ubiquitin-protein ligase Topors"/>
    <property type="match status" value="1"/>
</dbReference>
<dbReference type="GO" id="GO:0000209">
    <property type="term" value="P:protein polyubiquitination"/>
    <property type="evidence" value="ECO:0007669"/>
    <property type="project" value="TreeGrafter"/>
</dbReference>
<feature type="region of interest" description="Disordered" evidence="17">
    <location>
        <begin position="403"/>
        <end position="518"/>
    </location>
</feature>
<keyword evidence="5 16" id="KW-0863">Zinc-finger</keyword>
<dbReference type="CDD" id="cd23130">
    <property type="entry name" value="RING-HC_EHV1-like"/>
    <property type="match status" value="1"/>
</dbReference>
<dbReference type="GO" id="GO:0008630">
    <property type="term" value="P:intrinsic apoptotic signaling pathway in response to DNA damage"/>
    <property type="evidence" value="ECO:0007669"/>
    <property type="project" value="UniProtKB-ARBA"/>
</dbReference>
<evidence type="ECO:0000313" key="20">
    <source>
        <dbReference type="Proteomes" id="UP001333110"/>
    </source>
</evidence>
<dbReference type="InterPro" id="IPR013083">
    <property type="entry name" value="Znf_RING/FYVE/PHD"/>
</dbReference>
<dbReference type="PANTHER" id="PTHR46077:SF1">
    <property type="entry name" value="TOP1 BINDING ARGININE_SERINE RICH PROTEIN, E3 UBIQUITIN LIGASE"/>
    <property type="match status" value="1"/>
</dbReference>
<evidence type="ECO:0000256" key="1">
    <source>
        <dbReference type="ARBA" id="ARBA00000900"/>
    </source>
</evidence>
<name>A0AAN7MYR0_MYCAM</name>
<dbReference type="Proteomes" id="UP001333110">
    <property type="component" value="Unassembled WGS sequence"/>
</dbReference>
<evidence type="ECO:0000256" key="12">
    <source>
        <dbReference type="ARBA" id="ARBA00076940"/>
    </source>
</evidence>
<dbReference type="EC" id="2.3.2.27" evidence="2"/>
<evidence type="ECO:0000256" key="11">
    <source>
        <dbReference type="ARBA" id="ARBA00076856"/>
    </source>
</evidence>
<keyword evidence="9" id="KW-0804">Transcription</keyword>
<evidence type="ECO:0000256" key="7">
    <source>
        <dbReference type="ARBA" id="ARBA00022833"/>
    </source>
</evidence>
<evidence type="ECO:0000256" key="10">
    <source>
        <dbReference type="ARBA" id="ARBA00071236"/>
    </source>
</evidence>
<evidence type="ECO:0000256" key="6">
    <source>
        <dbReference type="ARBA" id="ARBA00022786"/>
    </source>
</evidence>
<organism evidence="19 20">
    <name type="scientific">Mycteria americana</name>
    <name type="common">Wood stork</name>
    <dbReference type="NCBI Taxonomy" id="33587"/>
    <lineage>
        <taxon>Eukaryota</taxon>
        <taxon>Metazoa</taxon>
        <taxon>Chordata</taxon>
        <taxon>Craniata</taxon>
        <taxon>Vertebrata</taxon>
        <taxon>Euteleostomi</taxon>
        <taxon>Archelosauria</taxon>
        <taxon>Archosauria</taxon>
        <taxon>Dinosauria</taxon>
        <taxon>Saurischia</taxon>
        <taxon>Theropoda</taxon>
        <taxon>Coelurosauria</taxon>
        <taxon>Aves</taxon>
        <taxon>Neognathae</taxon>
        <taxon>Neoaves</taxon>
        <taxon>Aequornithes</taxon>
        <taxon>Ciconiiformes</taxon>
        <taxon>Ciconiidae</taxon>
        <taxon>Mycteria</taxon>
    </lineage>
</organism>
<dbReference type="PROSITE" id="PS50089">
    <property type="entry name" value="ZF_RING_2"/>
    <property type="match status" value="1"/>
</dbReference>
<sequence length="518" mass="57034">MVWPHLEYCVQFWAPPLKKDVKVLERVQRRATKLVEGLEGMSCEEQLRTLGLSSLERRSLRGDLIALYSFLRRGGGEGGADLFSLGSSDRTRGNGSKLRQERFRLDMRKHLFTERVDKHWNRLPRELSVPDPRATEGLSPALPASGSRGSQEARSQQQSTTPAAAAPVRGSSSPSPAPPSPPQHGESMATELADRCPICLDRREEASFVMPCLHQFCYPCILRWAESKPECPLCKRRIISLLHSVRADDNYREHVITPSVPSSVVIHQTGGAPSRPATRYLHHPGAPHRWAAERVLRRPVRGLQPPNWMHHFRNLPTLLQTLQSWVHQELEETFGDRVLEADVVEDTVAGILTNHRMDTELPGRMLGVSLQNRTATFVQQRARVAVQRRSREVHRLLRWQDARAAREREGSPVGAPGPTASREGSPAPGPAPPSNRASSSADELPSTSPAAVGGGPSSHPSAPVAIPVEQEEPEGAVHGPSTSSRGSGHSPPGPQRPLKRRTSSPHASPAMKRPAPRQ</sequence>
<keyword evidence="3" id="KW-0808">Transferase</keyword>
<evidence type="ECO:0000259" key="18">
    <source>
        <dbReference type="PROSITE" id="PS50089"/>
    </source>
</evidence>
<dbReference type="Pfam" id="PF13923">
    <property type="entry name" value="zf-C3HC4_2"/>
    <property type="match status" value="1"/>
</dbReference>
<evidence type="ECO:0000256" key="14">
    <source>
        <dbReference type="ARBA" id="ARBA00079184"/>
    </source>
</evidence>
<keyword evidence="4" id="KW-0479">Metal-binding</keyword>
<accession>A0AAN7MYR0</accession>
<dbReference type="AlphaFoldDB" id="A0AAN7MYR0"/>
<keyword evidence="7" id="KW-0862">Zinc</keyword>
<feature type="region of interest" description="Disordered" evidence="17">
    <location>
        <begin position="127"/>
        <end position="189"/>
    </location>
</feature>
<feature type="domain" description="RING-type" evidence="18">
    <location>
        <begin position="196"/>
        <end position="235"/>
    </location>
</feature>
<evidence type="ECO:0000256" key="5">
    <source>
        <dbReference type="ARBA" id="ARBA00022771"/>
    </source>
</evidence>
<feature type="compositionally biased region" description="Low complexity" evidence="17">
    <location>
        <begin position="478"/>
        <end position="490"/>
    </location>
</feature>
<evidence type="ECO:0000256" key="17">
    <source>
        <dbReference type="SAM" id="MobiDB-lite"/>
    </source>
</evidence>
<gene>
    <name evidence="19" type="ORF">QYF61_012469</name>
</gene>
<comment type="caution">
    <text evidence="19">The sequence shown here is derived from an EMBL/GenBank/DDBJ whole genome shotgun (WGS) entry which is preliminary data.</text>
</comment>
<dbReference type="GO" id="GO:0006513">
    <property type="term" value="P:protein monoubiquitination"/>
    <property type="evidence" value="ECO:0007669"/>
    <property type="project" value="TreeGrafter"/>
</dbReference>
<keyword evidence="20" id="KW-1185">Reference proteome</keyword>
<feature type="compositionally biased region" description="Low complexity" evidence="17">
    <location>
        <begin position="155"/>
        <end position="174"/>
    </location>
</feature>
<comment type="catalytic activity">
    <reaction evidence="1">
        <text>S-ubiquitinyl-[E2 ubiquitin-conjugating enzyme]-L-cysteine + [acceptor protein]-L-lysine = [E2 ubiquitin-conjugating enzyme]-L-cysteine + N(6)-ubiquitinyl-[acceptor protein]-L-lysine.</text>
        <dbReference type="EC" id="2.3.2.27"/>
    </reaction>
</comment>
<dbReference type="SMART" id="SM00184">
    <property type="entry name" value="RING"/>
    <property type="match status" value="1"/>
</dbReference>
<proteinExistence type="predicted"/>
<dbReference type="GO" id="GO:0061630">
    <property type="term" value="F:ubiquitin protein ligase activity"/>
    <property type="evidence" value="ECO:0007669"/>
    <property type="project" value="UniProtKB-EC"/>
</dbReference>
<dbReference type="EMBL" id="JAUNZN010000009">
    <property type="protein sequence ID" value="KAK4816179.1"/>
    <property type="molecule type" value="Genomic_DNA"/>
</dbReference>
<evidence type="ECO:0000313" key="19">
    <source>
        <dbReference type="EMBL" id="KAK4816179.1"/>
    </source>
</evidence>
<dbReference type="InterPro" id="IPR001841">
    <property type="entry name" value="Znf_RING"/>
</dbReference>